<dbReference type="PANTHER" id="PTHR10204:SF34">
    <property type="entry name" value="NAD(P)H DEHYDROGENASE [QUINONE] 1 ISOFORM 1"/>
    <property type="match status" value="1"/>
</dbReference>
<dbReference type="InterPro" id="IPR003680">
    <property type="entry name" value="Flavodoxin_fold"/>
</dbReference>
<evidence type="ECO:0000313" key="5">
    <source>
        <dbReference type="Proteomes" id="UP001595799"/>
    </source>
</evidence>
<comment type="caution">
    <text evidence="4">The sequence shown here is derived from an EMBL/GenBank/DDBJ whole genome shotgun (WGS) entry which is preliminary data.</text>
</comment>
<dbReference type="InterPro" id="IPR029039">
    <property type="entry name" value="Flavoprotein-like_sf"/>
</dbReference>
<keyword evidence="2 4" id="KW-0560">Oxidoreductase</keyword>
<evidence type="ECO:0000256" key="2">
    <source>
        <dbReference type="ARBA" id="ARBA00023002"/>
    </source>
</evidence>
<dbReference type="InterPro" id="IPR051545">
    <property type="entry name" value="NAD(P)H_dehydrogenase_qn"/>
</dbReference>
<dbReference type="PANTHER" id="PTHR10204">
    <property type="entry name" value="NAD P H OXIDOREDUCTASE-RELATED"/>
    <property type="match status" value="1"/>
</dbReference>
<dbReference type="EMBL" id="JBHSCW010000007">
    <property type="protein sequence ID" value="MFC4352584.1"/>
    <property type="molecule type" value="Genomic_DNA"/>
</dbReference>
<reference evidence="5" key="1">
    <citation type="journal article" date="2019" name="Int. J. Syst. Evol. Microbiol.">
        <title>The Global Catalogue of Microorganisms (GCM) 10K type strain sequencing project: providing services to taxonomists for standard genome sequencing and annotation.</title>
        <authorList>
            <consortium name="The Broad Institute Genomics Platform"/>
            <consortium name="The Broad Institute Genome Sequencing Center for Infectious Disease"/>
            <person name="Wu L."/>
            <person name="Ma J."/>
        </authorList>
    </citation>
    <scope>NUCLEOTIDE SEQUENCE [LARGE SCALE GENOMIC DNA]</scope>
    <source>
        <strain evidence="5">CECT 8472</strain>
    </source>
</reference>
<evidence type="ECO:0000313" key="4">
    <source>
        <dbReference type="EMBL" id="MFC4352584.1"/>
    </source>
</evidence>
<evidence type="ECO:0000256" key="1">
    <source>
        <dbReference type="ARBA" id="ARBA00006252"/>
    </source>
</evidence>
<gene>
    <name evidence="4" type="ORF">ACFOW6_13615</name>
</gene>
<dbReference type="EC" id="1.-.-.-" evidence="4"/>
<accession>A0ABV8UNE7</accession>
<dbReference type="EC" id="1.6.99.-" evidence="4"/>
<dbReference type="SUPFAM" id="SSF52218">
    <property type="entry name" value="Flavoproteins"/>
    <property type="match status" value="1"/>
</dbReference>
<protein>
    <submittedName>
        <fullName evidence="4">NAD(P)H-dependent oxidoreductase</fullName>
        <ecNumber evidence="4">1.-.-.-</ecNumber>
        <ecNumber evidence="4">1.6.99.-</ecNumber>
    </submittedName>
</protein>
<dbReference type="Pfam" id="PF02525">
    <property type="entry name" value="Flavodoxin_2"/>
    <property type="match status" value="1"/>
</dbReference>
<keyword evidence="5" id="KW-1185">Reference proteome</keyword>
<evidence type="ECO:0000259" key="3">
    <source>
        <dbReference type="Pfam" id="PF02525"/>
    </source>
</evidence>
<sequence length="263" mass="29985">MSAMSNEQQPRALVVFTHPEPHSFNGTLKDKAVDTLTERGYRVEVSDLYGEGFDPAEGPAHYGERADRQVFAPLAEQRRASAHGTLAPEVQREINRLERADLVVFQFPLWWHAQPAILKGWMDRVFVNGGLYTSSMRYNRGYFRGRRALVSVTTGGPTETFAHNGRGGDIELLLWPLHYSLHYMGFTVLPAFRAHGIQGSGYAYRDATGFQAHLQFLQAAWSERLRHLDEDRPLRFADWEDWDESGRLKPGIPGHDYFIRAQP</sequence>
<organism evidence="4 5">
    <name type="scientific">Fodinicurvata halophila</name>
    <dbReference type="NCBI Taxonomy" id="1419723"/>
    <lineage>
        <taxon>Bacteria</taxon>
        <taxon>Pseudomonadati</taxon>
        <taxon>Pseudomonadota</taxon>
        <taxon>Alphaproteobacteria</taxon>
        <taxon>Rhodospirillales</taxon>
        <taxon>Rhodovibrionaceae</taxon>
        <taxon>Fodinicurvata</taxon>
    </lineage>
</organism>
<comment type="similarity">
    <text evidence="1">Belongs to the NAD(P)H dehydrogenase (quinone) family.</text>
</comment>
<dbReference type="GO" id="GO:0016491">
    <property type="term" value="F:oxidoreductase activity"/>
    <property type="evidence" value="ECO:0007669"/>
    <property type="project" value="UniProtKB-KW"/>
</dbReference>
<dbReference type="RefSeq" id="WP_382422935.1">
    <property type="nucleotide sequence ID" value="NZ_JBHSCW010000007.1"/>
</dbReference>
<name>A0ABV8UNE7_9PROT</name>
<feature type="domain" description="Flavodoxin-like fold" evidence="3">
    <location>
        <begin position="11"/>
        <end position="202"/>
    </location>
</feature>
<dbReference type="Proteomes" id="UP001595799">
    <property type="component" value="Unassembled WGS sequence"/>
</dbReference>
<dbReference type="Gene3D" id="3.40.50.360">
    <property type="match status" value="1"/>
</dbReference>
<proteinExistence type="inferred from homology"/>